<feature type="domain" description="Ketosynthase family 3 (KS3)" evidence="5">
    <location>
        <begin position="1"/>
        <end position="526"/>
    </location>
</feature>
<dbReference type="RefSeq" id="WP_094786886.1">
    <property type="nucleotide sequence ID" value="NZ_NDXW01000001.1"/>
</dbReference>
<evidence type="ECO:0000256" key="3">
    <source>
        <dbReference type="ARBA" id="ARBA00022679"/>
    </source>
</evidence>
<protein>
    <submittedName>
        <fullName evidence="6">Beta-ketoacyl synthase</fullName>
    </submittedName>
</protein>
<dbReference type="GO" id="GO:0004315">
    <property type="term" value="F:3-oxoacyl-[acyl-carrier-protein] synthase activity"/>
    <property type="evidence" value="ECO:0007669"/>
    <property type="project" value="TreeGrafter"/>
</dbReference>
<sequence>MSRLPVIIGMGGINPAGRTSMHHGYRRLVLDALSADSQQTTLASLAQLMNLSADALDRQFIESHTLIRKLESNLFDPSAILHHQKLGLLAGSIIQVKTRQLPNPLPSHWRVVKEEGGVSHVALESAETLLQPAFRQAIVNSAGQLPMGFDPANLYPSRNHPRGLQLSIYGASDAIHSLGFDWENIGRFLAPDQIAVYAGSSMSQLDYNGNGGMMQARLLGKRVTSKQCPLGFAEMPADFINAYVVGSLGGTGTNMGACATLLYNLSQGIDAIRSGKHRLVIVGNAEAPLLPEVFDGYATMGALATDQGLNQLDGLAADVPVNHRRACRPFGHNCGFTLAESAQFFVLCDDELAVELGATIYGAIGDIFVNADGYKKSISGPGAGNYLTMAKAVVCARSILGESALPKSYVLAHGTGTPQNRITESHILSETAKTFGITQWPVTAIKSYVGHSLGVAAGDQLAVALGVWAEGIIPGITTINQVADDVYQDNLQILLDHLQVPVDDLDVAFINAKGFGGNNASAAVLAPHVVTNMLQKKHGQDTMTAYWQRNEQVQAATSDYDNACISGNRSPIYRFGEGVIEGNELGYTATAVSVPGYEKTVDLNLKNPYPDMV</sequence>
<dbReference type="InterPro" id="IPR016039">
    <property type="entry name" value="Thiolase-like"/>
</dbReference>
<dbReference type="GO" id="GO:0006633">
    <property type="term" value="P:fatty acid biosynthetic process"/>
    <property type="evidence" value="ECO:0007669"/>
    <property type="project" value="TreeGrafter"/>
</dbReference>
<comment type="caution">
    <text evidence="6">The sequence shown here is derived from an EMBL/GenBank/DDBJ whole genome shotgun (WGS) entry which is preliminary data.</text>
</comment>
<dbReference type="Proteomes" id="UP000257039">
    <property type="component" value="Unassembled WGS sequence"/>
</dbReference>
<keyword evidence="7" id="KW-1185">Reference proteome</keyword>
<keyword evidence="3 4" id="KW-0808">Transferase</keyword>
<dbReference type="SMART" id="SM00825">
    <property type="entry name" value="PKS_KS"/>
    <property type="match status" value="1"/>
</dbReference>
<dbReference type="InterPro" id="IPR020841">
    <property type="entry name" value="PKS_Beta-ketoAc_synthase_dom"/>
</dbReference>
<evidence type="ECO:0000259" key="5">
    <source>
        <dbReference type="PROSITE" id="PS52004"/>
    </source>
</evidence>
<comment type="similarity">
    <text evidence="2 4">Belongs to the thiolase-like superfamily. Beta-ketoacyl-ACP synthases family.</text>
</comment>
<proteinExistence type="inferred from homology"/>
<comment type="pathway">
    <text evidence="1">Lipid metabolism; fatty acid biosynthesis.</text>
</comment>
<name>A0A4P9VNA7_9GAMM</name>
<dbReference type="AlphaFoldDB" id="A0A4P9VNA7"/>
<dbReference type="CDD" id="cd00828">
    <property type="entry name" value="elong_cond_enzymes"/>
    <property type="match status" value="1"/>
</dbReference>
<dbReference type="SUPFAM" id="SSF53901">
    <property type="entry name" value="Thiolase-like"/>
    <property type="match status" value="2"/>
</dbReference>
<dbReference type="InterPro" id="IPR014030">
    <property type="entry name" value="Ketoacyl_synth_N"/>
</dbReference>
<evidence type="ECO:0000313" key="6">
    <source>
        <dbReference type="EMBL" id="RDH43590.1"/>
    </source>
</evidence>
<evidence type="ECO:0000256" key="2">
    <source>
        <dbReference type="ARBA" id="ARBA00008467"/>
    </source>
</evidence>
<evidence type="ECO:0000313" key="7">
    <source>
        <dbReference type="Proteomes" id="UP000257039"/>
    </source>
</evidence>
<dbReference type="PROSITE" id="PS52004">
    <property type="entry name" value="KS3_2"/>
    <property type="match status" value="1"/>
</dbReference>
<dbReference type="EMBL" id="NDXW01000001">
    <property type="protein sequence ID" value="RDH43590.1"/>
    <property type="molecule type" value="Genomic_DNA"/>
</dbReference>
<dbReference type="PANTHER" id="PTHR11712">
    <property type="entry name" value="POLYKETIDE SYNTHASE-RELATED"/>
    <property type="match status" value="1"/>
</dbReference>
<organism evidence="6 7">
    <name type="scientific">Zooshikella ganghwensis</name>
    <dbReference type="NCBI Taxonomy" id="202772"/>
    <lineage>
        <taxon>Bacteria</taxon>
        <taxon>Pseudomonadati</taxon>
        <taxon>Pseudomonadota</taxon>
        <taxon>Gammaproteobacteria</taxon>
        <taxon>Oceanospirillales</taxon>
        <taxon>Zooshikellaceae</taxon>
        <taxon>Zooshikella</taxon>
    </lineage>
</organism>
<evidence type="ECO:0000256" key="1">
    <source>
        <dbReference type="ARBA" id="ARBA00005194"/>
    </source>
</evidence>
<dbReference type="GO" id="GO:0005829">
    <property type="term" value="C:cytosol"/>
    <property type="evidence" value="ECO:0007669"/>
    <property type="project" value="TreeGrafter"/>
</dbReference>
<dbReference type="Pfam" id="PF02801">
    <property type="entry name" value="Ketoacyl-synt_C"/>
    <property type="match status" value="1"/>
</dbReference>
<accession>A0A4P9VNA7</accession>
<dbReference type="InterPro" id="IPR014031">
    <property type="entry name" value="Ketoacyl_synth_C"/>
</dbReference>
<dbReference type="PANTHER" id="PTHR11712:SF336">
    <property type="entry name" value="3-OXOACYL-[ACYL-CARRIER-PROTEIN] SYNTHASE, MITOCHONDRIAL"/>
    <property type="match status" value="1"/>
</dbReference>
<reference evidence="6 7" key="1">
    <citation type="submission" date="2017-04" db="EMBL/GenBank/DDBJ databases">
        <title>Draft genome sequence of Zooshikella ganghwensis VG4 isolated from Red Sea sediments.</title>
        <authorList>
            <person name="Rehman Z."/>
            <person name="Alam I."/>
            <person name="Kamau A."/>
            <person name="Bajic V."/>
            <person name="Leiknes T."/>
        </authorList>
    </citation>
    <scope>NUCLEOTIDE SEQUENCE [LARGE SCALE GENOMIC DNA]</scope>
    <source>
        <strain evidence="6 7">VG4</strain>
    </source>
</reference>
<dbReference type="Gene3D" id="3.40.47.10">
    <property type="match status" value="1"/>
</dbReference>
<evidence type="ECO:0000256" key="4">
    <source>
        <dbReference type="RuleBase" id="RU003694"/>
    </source>
</evidence>
<dbReference type="InterPro" id="IPR000794">
    <property type="entry name" value="Beta-ketoacyl_synthase"/>
</dbReference>
<dbReference type="InterPro" id="IPR047224">
    <property type="entry name" value="FAS_alpha_su_C"/>
</dbReference>
<dbReference type="Pfam" id="PF00109">
    <property type="entry name" value="ketoacyl-synt"/>
    <property type="match status" value="1"/>
</dbReference>
<gene>
    <name evidence="6" type="ORF">B9G39_09115</name>
</gene>